<protein>
    <submittedName>
        <fullName evidence="9">Dihydrodipicolinate synthase family protein</fullName>
    </submittedName>
</protein>
<dbReference type="SMART" id="SM01130">
    <property type="entry name" value="DHDPS"/>
    <property type="match status" value="1"/>
</dbReference>
<comment type="similarity">
    <text evidence="6">Belongs to the DapA family.</text>
</comment>
<gene>
    <name evidence="9" type="ORF">LOC68_06635</name>
</gene>
<dbReference type="InterPro" id="IPR002220">
    <property type="entry name" value="DapA-like"/>
</dbReference>
<feature type="active site" description="Proton donor/acceptor" evidence="7">
    <location>
        <position position="139"/>
    </location>
</feature>
<dbReference type="Pfam" id="PF00701">
    <property type="entry name" value="DHDPS"/>
    <property type="match status" value="1"/>
</dbReference>
<keyword evidence="4" id="KW-0704">Schiff base</keyword>
<evidence type="ECO:0000256" key="8">
    <source>
        <dbReference type="PIRSR" id="PIRSR001365-2"/>
    </source>
</evidence>
<dbReference type="PANTHER" id="PTHR12128:SF21">
    <property type="entry name" value="N-ACETYLNEURAMINATE LYASE"/>
    <property type="match status" value="1"/>
</dbReference>
<organism evidence="9 10">
    <name type="scientific">Blastopirellula sediminis</name>
    <dbReference type="NCBI Taxonomy" id="2894196"/>
    <lineage>
        <taxon>Bacteria</taxon>
        <taxon>Pseudomonadati</taxon>
        <taxon>Planctomycetota</taxon>
        <taxon>Planctomycetia</taxon>
        <taxon>Pirellulales</taxon>
        <taxon>Pirellulaceae</taxon>
        <taxon>Blastopirellula</taxon>
    </lineage>
</organism>
<keyword evidence="5" id="KW-0119">Carbohydrate metabolism</keyword>
<dbReference type="PROSITE" id="PS00665">
    <property type="entry name" value="DHDPS_1"/>
    <property type="match status" value="1"/>
</dbReference>
<evidence type="ECO:0000313" key="9">
    <source>
        <dbReference type="EMBL" id="MCC9628065.1"/>
    </source>
</evidence>
<keyword evidence="3 6" id="KW-0456">Lyase</keyword>
<name>A0A9X1MKU7_9BACT</name>
<evidence type="ECO:0000256" key="3">
    <source>
        <dbReference type="ARBA" id="ARBA00023239"/>
    </source>
</evidence>
<evidence type="ECO:0000256" key="6">
    <source>
        <dbReference type="PIRNR" id="PIRNR001365"/>
    </source>
</evidence>
<feature type="active site" description="Schiff-base intermediate with substrate" evidence="7">
    <location>
        <position position="169"/>
    </location>
</feature>
<comment type="caution">
    <text evidence="9">The sequence shown here is derived from an EMBL/GenBank/DDBJ whole genome shotgun (WGS) entry which is preliminary data.</text>
</comment>
<dbReference type="GO" id="GO:0005737">
    <property type="term" value="C:cytoplasm"/>
    <property type="evidence" value="ECO:0007669"/>
    <property type="project" value="UniProtKB-SubCell"/>
</dbReference>
<dbReference type="Gene3D" id="3.20.20.70">
    <property type="entry name" value="Aldolase class I"/>
    <property type="match status" value="1"/>
</dbReference>
<feature type="binding site" evidence="8">
    <location>
        <position position="49"/>
    </location>
    <ligand>
        <name>pyruvate</name>
        <dbReference type="ChEBI" id="CHEBI:15361"/>
    </ligand>
</feature>
<dbReference type="RefSeq" id="WP_230216999.1">
    <property type="nucleotide sequence ID" value="NZ_JAJKFT010000004.1"/>
</dbReference>
<feature type="binding site" evidence="8">
    <location>
        <position position="211"/>
    </location>
    <ligand>
        <name>pyruvate</name>
        <dbReference type="ChEBI" id="CHEBI:15361"/>
    </ligand>
</feature>
<dbReference type="Proteomes" id="UP001139103">
    <property type="component" value="Unassembled WGS sequence"/>
</dbReference>
<dbReference type="InterPro" id="IPR013785">
    <property type="entry name" value="Aldolase_TIM"/>
</dbReference>
<keyword evidence="10" id="KW-1185">Reference proteome</keyword>
<dbReference type="InterPro" id="IPR020624">
    <property type="entry name" value="Schiff_base-form_aldolases_CS"/>
</dbReference>
<dbReference type="AlphaFoldDB" id="A0A9X1MKU7"/>
<evidence type="ECO:0000313" key="10">
    <source>
        <dbReference type="Proteomes" id="UP001139103"/>
    </source>
</evidence>
<comment type="subcellular location">
    <subcellularLocation>
        <location evidence="1">Cytoplasm</location>
    </subcellularLocation>
</comment>
<dbReference type="SUPFAM" id="SSF51569">
    <property type="entry name" value="Aldolase"/>
    <property type="match status" value="1"/>
</dbReference>
<keyword evidence="2" id="KW-0963">Cytoplasm</keyword>
<evidence type="ECO:0000256" key="2">
    <source>
        <dbReference type="ARBA" id="ARBA00022490"/>
    </source>
</evidence>
<dbReference type="PRINTS" id="PR00146">
    <property type="entry name" value="DHPICSNTHASE"/>
</dbReference>
<dbReference type="PANTHER" id="PTHR12128">
    <property type="entry name" value="DIHYDRODIPICOLINATE SYNTHASE"/>
    <property type="match status" value="1"/>
</dbReference>
<dbReference type="EMBL" id="JAJKFT010000004">
    <property type="protein sequence ID" value="MCC9628065.1"/>
    <property type="molecule type" value="Genomic_DNA"/>
</dbReference>
<accession>A0A9X1MKU7</accession>
<evidence type="ECO:0000256" key="4">
    <source>
        <dbReference type="ARBA" id="ARBA00023270"/>
    </source>
</evidence>
<evidence type="ECO:0000256" key="1">
    <source>
        <dbReference type="ARBA" id="ARBA00004496"/>
    </source>
</evidence>
<evidence type="ECO:0000256" key="7">
    <source>
        <dbReference type="PIRSR" id="PIRSR001365-1"/>
    </source>
</evidence>
<reference evidence="9" key="1">
    <citation type="submission" date="2021-11" db="EMBL/GenBank/DDBJ databases">
        <title>Genome sequence.</title>
        <authorList>
            <person name="Sun Q."/>
        </authorList>
    </citation>
    <scope>NUCLEOTIDE SEQUENCE</scope>
    <source>
        <strain evidence="9">JC732</strain>
    </source>
</reference>
<dbReference type="GO" id="GO:0016829">
    <property type="term" value="F:lyase activity"/>
    <property type="evidence" value="ECO:0007669"/>
    <property type="project" value="UniProtKB-KW"/>
</dbReference>
<proteinExistence type="inferred from homology"/>
<dbReference type="PIRSF" id="PIRSF001365">
    <property type="entry name" value="DHDPS"/>
    <property type="match status" value="1"/>
</dbReference>
<sequence>MNAKRLTGLIAATYTPFDAVGQLRLEQTPQMVEHLIAAGVSGLYVCGSTGEGMSLTSAERRLVAESYVQAADGRLPVIIQVGHNSVVEAKQLAAHAQAIGADAVSATCPSYFKVQSAQLLVDCMREIAGGAPNLPFYYYHIPVLTGSSIDIAQFMQLGGQQIPNLVGLKYTDTKLHEFQQCLKLQNERFDVVWGCDEMLLGALASGSTGAIGSTYNIAAPLYHQIIAAFEAGDWNEARALQNQAIEMINAIGTFPFHSAMKAILGMLGYDFGDCRLPQRALTPDEKIRLRELLCQVGFFEGFVTR</sequence>
<evidence type="ECO:0000256" key="5">
    <source>
        <dbReference type="ARBA" id="ARBA00023277"/>
    </source>
</evidence>